<keyword evidence="4" id="KW-0344">Guanine-nucleotide releasing factor</keyword>
<keyword evidence="11" id="KW-1185">Reference proteome</keyword>
<dbReference type="SMART" id="SM00325">
    <property type="entry name" value="RhoGEF"/>
    <property type="match status" value="1"/>
</dbReference>
<feature type="domain" description="DH" evidence="9">
    <location>
        <begin position="896"/>
        <end position="1080"/>
    </location>
</feature>
<dbReference type="PANTHER" id="PTHR47544">
    <property type="entry name" value="RHO GUANINE NUCLEOTIDE EXCHANGE FACTOR 4"/>
    <property type="match status" value="1"/>
</dbReference>
<dbReference type="CDD" id="cd01224">
    <property type="entry name" value="PH_Collybistin_ASEF"/>
    <property type="match status" value="1"/>
</dbReference>
<feature type="compositionally biased region" description="Basic residues" evidence="6">
    <location>
        <begin position="605"/>
        <end position="618"/>
    </location>
</feature>
<dbReference type="InterPro" id="IPR001849">
    <property type="entry name" value="PH_domain"/>
</dbReference>
<evidence type="ECO:0000256" key="4">
    <source>
        <dbReference type="ARBA" id="ARBA00022658"/>
    </source>
</evidence>
<evidence type="ECO:0000256" key="1">
    <source>
        <dbReference type="ARBA" id="ARBA00004496"/>
    </source>
</evidence>
<feature type="compositionally biased region" description="Polar residues" evidence="6">
    <location>
        <begin position="202"/>
        <end position="212"/>
    </location>
</feature>
<dbReference type="Proteomes" id="UP000008912">
    <property type="component" value="Unassembled WGS sequence"/>
</dbReference>
<dbReference type="Pfam" id="PF00621">
    <property type="entry name" value="RhoGEF"/>
    <property type="match status" value="1"/>
</dbReference>
<dbReference type="SUPFAM" id="SSF50729">
    <property type="entry name" value="PH domain-like"/>
    <property type="match status" value="1"/>
</dbReference>
<dbReference type="Pfam" id="PF00018">
    <property type="entry name" value="SH3_1"/>
    <property type="match status" value="1"/>
</dbReference>
<dbReference type="PANTHER" id="PTHR47544:SF5">
    <property type="entry name" value="SPERMATOGENESIS-ASSOCIATED 13"/>
    <property type="match status" value="1"/>
</dbReference>
<feature type="compositionally biased region" description="Basic and acidic residues" evidence="6">
    <location>
        <begin position="576"/>
        <end position="604"/>
    </location>
</feature>
<feature type="compositionally biased region" description="Basic and acidic residues" evidence="6">
    <location>
        <begin position="345"/>
        <end position="354"/>
    </location>
</feature>
<feature type="compositionally biased region" description="Pro residues" evidence="6">
    <location>
        <begin position="498"/>
        <end position="513"/>
    </location>
</feature>
<reference evidence="10 11" key="1">
    <citation type="journal article" date="2010" name="Nature">
        <title>The sequence and de novo assembly of the giant panda genome.</title>
        <authorList>
            <person name="Li R."/>
            <person name="Fan W."/>
            <person name="Tian G."/>
            <person name="Zhu H."/>
            <person name="He L."/>
            <person name="Cai J."/>
            <person name="Huang Q."/>
            <person name="Cai Q."/>
            <person name="Li B."/>
            <person name="Bai Y."/>
            <person name="Zhang Z."/>
            <person name="Zhang Y."/>
            <person name="Wang W."/>
            <person name="Li J."/>
            <person name="Wei F."/>
            <person name="Li H."/>
            <person name="Jian M."/>
            <person name="Li J."/>
            <person name="Zhang Z."/>
            <person name="Nielsen R."/>
            <person name="Li D."/>
            <person name="Gu W."/>
            <person name="Yang Z."/>
            <person name="Xuan Z."/>
            <person name="Ryder O.A."/>
            <person name="Leung F.C."/>
            <person name="Zhou Y."/>
            <person name="Cao J."/>
            <person name="Sun X."/>
            <person name="Fu Y."/>
            <person name="Fang X."/>
            <person name="Guo X."/>
            <person name="Wang B."/>
            <person name="Hou R."/>
            <person name="Shen F."/>
            <person name="Mu B."/>
            <person name="Ni P."/>
            <person name="Lin R."/>
            <person name="Qian W."/>
            <person name="Wang G."/>
            <person name="Yu C."/>
            <person name="Nie W."/>
            <person name="Wang J."/>
            <person name="Wu Z."/>
            <person name="Liang H."/>
            <person name="Min J."/>
            <person name="Wu Q."/>
            <person name="Cheng S."/>
            <person name="Ruan J."/>
            <person name="Wang M."/>
            <person name="Shi Z."/>
            <person name="Wen M."/>
            <person name="Liu B."/>
            <person name="Ren X."/>
            <person name="Zheng H."/>
            <person name="Dong D."/>
            <person name="Cook K."/>
            <person name="Shan G."/>
            <person name="Zhang H."/>
            <person name="Kosiol C."/>
            <person name="Xie X."/>
            <person name="Lu Z."/>
            <person name="Zheng H."/>
            <person name="Li Y."/>
            <person name="Steiner C.C."/>
            <person name="Lam T.T."/>
            <person name="Lin S."/>
            <person name="Zhang Q."/>
            <person name="Li G."/>
            <person name="Tian J."/>
            <person name="Gong T."/>
            <person name="Liu H."/>
            <person name="Zhang D."/>
            <person name="Fang L."/>
            <person name="Ye C."/>
            <person name="Zhang J."/>
            <person name="Hu W."/>
            <person name="Xu A."/>
            <person name="Ren Y."/>
            <person name="Zhang G."/>
            <person name="Bruford M.W."/>
            <person name="Li Q."/>
            <person name="Ma L."/>
            <person name="Guo Y."/>
            <person name="An N."/>
            <person name="Hu Y."/>
            <person name="Zheng Y."/>
            <person name="Shi Y."/>
            <person name="Li Z."/>
            <person name="Liu Q."/>
            <person name="Chen Y."/>
            <person name="Zhao J."/>
            <person name="Qu N."/>
            <person name="Zhao S."/>
            <person name="Tian F."/>
            <person name="Wang X."/>
            <person name="Wang H."/>
            <person name="Xu L."/>
            <person name="Liu X."/>
            <person name="Vinar T."/>
            <person name="Wang Y."/>
            <person name="Lam T.W."/>
            <person name="Yiu S.M."/>
            <person name="Liu S."/>
            <person name="Zhang H."/>
            <person name="Li D."/>
            <person name="Huang Y."/>
            <person name="Wang X."/>
            <person name="Yang G."/>
            <person name="Jiang Z."/>
            <person name="Wang J."/>
            <person name="Qin N."/>
            <person name="Li L."/>
            <person name="Li J."/>
            <person name="Bolund L."/>
            <person name="Kristiansen K."/>
            <person name="Wong G.K."/>
            <person name="Olson M."/>
            <person name="Zhang X."/>
            <person name="Li S."/>
            <person name="Yang H."/>
            <person name="Wang J."/>
            <person name="Wang J."/>
        </authorList>
    </citation>
    <scope>NUCLEOTIDE SEQUENCE [LARGE SCALE GENOMIC DNA]</scope>
</reference>
<dbReference type="CDD" id="cd11973">
    <property type="entry name" value="SH3_ASEF"/>
    <property type="match status" value="1"/>
</dbReference>
<dbReference type="Ensembl" id="ENSAMET00000025965.1">
    <property type="protein sequence ID" value="ENSAMEP00000034109.1"/>
    <property type="gene ID" value="ENSAMEG00000014159.2"/>
</dbReference>
<evidence type="ECO:0000256" key="3">
    <source>
        <dbReference type="ARBA" id="ARBA00022490"/>
    </source>
</evidence>
<feature type="region of interest" description="Disordered" evidence="6">
    <location>
        <begin position="1219"/>
        <end position="1268"/>
    </location>
</feature>
<feature type="region of interest" description="Disordered" evidence="6">
    <location>
        <begin position="382"/>
        <end position="407"/>
    </location>
</feature>
<evidence type="ECO:0000313" key="11">
    <source>
        <dbReference type="Proteomes" id="UP000008912"/>
    </source>
</evidence>
<dbReference type="CDD" id="cd00160">
    <property type="entry name" value="RhoGEF"/>
    <property type="match status" value="1"/>
</dbReference>
<gene>
    <name evidence="10" type="primary">SPATA13</name>
</gene>
<proteinExistence type="predicted"/>
<feature type="compositionally biased region" description="Basic and acidic residues" evidence="6">
    <location>
        <begin position="176"/>
        <end position="191"/>
    </location>
</feature>
<dbReference type="Gene3D" id="2.30.30.40">
    <property type="entry name" value="SH3 Domains"/>
    <property type="match status" value="1"/>
</dbReference>
<dbReference type="InterPro" id="IPR036028">
    <property type="entry name" value="SH3-like_dom_sf"/>
</dbReference>
<evidence type="ECO:0000256" key="2">
    <source>
        <dbReference type="ARBA" id="ARBA00022443"/>
    </source>
</evidence>
<dbReference type="Pfam" id="PF22697">
    <property type="entry name" value="SOS1_NGEF_PH"/>
    <property type="match status" value="1"/>
</dbReference>
<feature type="domain" description="PH" evidence="8">
    <location>
        <begin position="1111"/>
        <end position="1217"/>
    </location>
</feature>
<dbReference type="Gene3D" id="1.20.900.10">
    <property type="entry name" value="Dbl homology (DH) domain"/>
    <property type="match status" value="1"/>
</dbReference>
<dbReference type="GO" id="GO:0005737">
    <property type="term" value="C:cytoplasm"/>
    <property type="evidence" value="ECO:0007669"/>
    <property type="project" value="UniProtKB-SubCell"/>
</dbReference>
<dbReference type="SUPFAM" id="SSF48065">
    <property type="entry name" value="DBL homology domain (DH-domain)"/>
    <property type="match status" value="1"/>
</dbReference>
<feature type="region of interest" description="Disordered" evidence="6">
    <location>
        <begin position="464"/>
        <end position="674"/>
    </location>
</feature>
<feature type="compositionally biased region" description="Basic and acidic residues" evidence="6">
    <location>
        <begin position="643"/>
        <end position="653"/>
    </location>
</feature>
<feature type="region of interest" description="Disordered" evidence="6">
    <location>
        <begin position="320"/>
        <end position="361"/>
    </location>
</feature>
<feature type="domain" description="SH3" evidence="7">
    <location>
        <begin position="803"/>
        <end position="862"/>
    </location>
</feature>
<dbReference type="GO" id="GO:0005085">
    <property type="term" value="F:guanyl-nucleotide exchange factor activity"/>
    <property type="evidence" value="ECO:0007669"/>
    <property type="project" value="UniProtKB-KW"/>
</dbReference>
<dbReference type="InParanoid" id="A0A7N5K2X5"/>
<organism evidence="10 11">
    <name type="scientific">Ailuropoda melanoleuca</name>
    <name type="common">Giant panda</name>
    <dbReference type="NCBI Taxonomy" id="9646"/>
    <lineage>
        <taxon>Eukaryota</taxon>
        <taxon>Metazoa</taxon>
        <taxon>Chordata</taxon>
        <taxon>Craniata</taxon>
        <taxon>Vertebrata</taxon>
        <taxon>Euteleostomi</taxon>
        <taxon>Mammalia</taxon>
        <taxon>Eutheria</taxon>
        <taxon>Laurasiatheria</taxon>
        <taxon>Carnivora</taxon>
        <taxon>Caniformia</taxon>
        <taxon>Ursidae</taxon>
        <taxon>Ailuropoda</taxon>
    </lineage>
</organism>
<sequence length="1268" mass="140626">MTSHGKVQAVATSEEPDVHSRCQSQSGSNLGDEGLHLGPVDTYVHVGLNPAALWPRAPSPENMTTAQNGHGRLAAIPCSVSDPKDSKMVTYPACQNGGCSSSYCGEAEAQEARLSPAKLMRLFSVSRKRTSDNPERPRSMVLMGNSSTWNALASFRKMGSFKKLKSSVLQGIQNREGSDEAKEDAPERDPGKPIPNGAAIGMQTSGCPSSGPASDAPKAGPGGASDCSDPEEADDAFQRSTHRSRSIRRAYGLGRISLLDCEKLQGTQNHVRPLAPVTQEPTVCEILVKDSENNSIIYRKSKSTDNLNFLKKSSFKRKSTSNLTDLKGAHEKPAPRRTLSSSSADSEKFGGSERRTKRWKSPLRAKDFDRVLRFVSSATDAAWRRESPRSGAPSPGEASQRLQVHSRLHDAYSRRVSANAEREWRRCAGAHAGSGCGSAGAPSHQVDVDTAVFPLEASGPWAAESARPCAGSASSSPVVQDSDERQAGGQFTFEPEQPLTPPRPTTPKPPSPQSPGAGNATCPSSLSALSLSSVDSEERAEGPVTSRDSVQAASDRGSEDSASTHPQLSPHLASGPEERKEEVVTEESWRRGSSRDEERTESQRITRRKWGSGRRSRPRPLSDYGQLANRSLSIPEDSIAVDPQKEDTVEGDHQPNTASTDPADQNPAVGCPKGSWRRRPISVIGGVSFYGNSPTEEIESLLTQPAARPPVPAHQVLPYKAVSARFRPFTFSQSTPIGLDRVGRRRQMRASNVSSDGGTESAALVDDNGSEEDYSYEDLCQANPRYLQPGGEQLAINELISDGSVVCAEALWDHVTMDDQELGFKAGDVIQVLEASNKDWWWGRNEDKEAWFPASFVRLRVNQEEPSENSSSTQGEELEEDAGKNRHKHSESKHQMRTNVIQEIMNTERVYIKHLKDICEGYIRQCRKHTGMFTVAQLATIFGNIEDIYKFQRKFLKDLEKQYNKEEPHLSEIGSCFLQHQEGFAIYSEYCNNHPGACAELSNLMKQGRYRHFFEACRLLQQMIDIAIDGFLLTPVQKICKYPLQLAELLKYTTQEHSDYSNIKAAYEAMKNVACLINERKRRLESIDKIARWQVSIVGWEGLDILDRSSELIHSGELTRITKHGKSQQRTFFLFDHQLVSCKKDLLRRDVLYYRGRTDMDGVELVDLEDGRDKDWNLNVRNAFKLVSKTTDEVHLFCAKKQEDKARWLQACGDERRRVQEDREMGEQRSVFRPQAPAAPEASSCQLSPRVKWPPGRKKQDLSNPKYS</sequence>
<dbReference type="InterPro" id="IPR000219">
    <property type="entry name" value="DH_dom"/>
</dbReference>
<dbReference type="InterPro" id="IPR055251">
    <property type="entry name" value="SOS1_NGEF_PH"/>
</dbReference>
<dbReference type="AlphaFoldDB" id="A0A7N5K2X5"/>
<feature type="compositionally biased region" description="Low complexity" evidence="6">
    <location>
        <begin position="524"/>
        <end position="533"/>
    </location>
</feature>
<reference evidence="10" key="2">
    <citation type="submission" date="2025-08" db="UniProtKB">
        <authorList>
            <consortium name="Ensembl"/>
        </authorList>
    </citation>
    <scope>IDENTIFICATION</scope>
</reference>
<dbReference type="GeneTree" id="ENSGT00940000154103"/>
<keyword evidence="2 5" id="KW-0728">SH3 domain</keyword>
<dbReference type="PROSITE" id="PS50003">
    <property type="entry name" value="PH_DOMAIN"/>
    <property type="match status" value="1"/>
</dbReference>
<evidence type="ECO:0000259" key="7">
    <source>
        <dbReference type="PROSITE" id="PS50002"/>
    </source>
</evidence>
<dbReference type="FunFam" id="1.20.900.10:FF:000002">
    <property type="entry name" value="Rho guanine nucleotide exchange factor 9"/>
    <property type="match status" value="1"/>
</dbReference>
<dbReference type="InterPro" id="IPR011993">
    <property type="entry name" value="PH-like_dom_sf"/>
</dbReference>
<feature type="region of interest" description="Disordered" evidence="6">
    <location>
        <begin position="169"/>
        <end position="245"/>
    </location>
</feature>
<comment type="subcellular location">
    <subcellularLocation>
        <location evidence="1">Cytoplasm</location>
    </subcellularLocation>
</comment>
<dbReference type="PROSITE" id="PS50002">
    <property type="entry name" value="SH3"/>
    <property type="match status" value="1"/>
</dbReference>
<evidence type="ECO:0000256" key="5">
    <source>
        <dbReference type="PROSITE-ProRule" id="PRU00192"/>
    </source>
</evidence>
<dbReference type="PROSITE" id="PS50010">
    <property type="entry name" value="DH_2"/>
    <property type="match status" value="1"/>
</dbReference>
<name>A0A7N5K2X5_AILME</name>
<dbReference type="InterPro" id="IPR001452">
    <property type="entry name" value="SH3_domain"/>
</dbReference>
<evidence type="ECO:0000256" key="6">
    <source>
        <dbReference type="SAM" id="MobiDB-lite"/>
    </source>
</evidence>
<evidence type="ECO:0000259" key="8">
    <source>
        <dbReference type="PROSITE" id="PS50003"/>
    </source>
</evidence>
<dbReference type="SMART" id="SM00233">
    <property type="entry name" value="PH"/>
    <property type="match status" value="1"/>
</dbReference>
<dbReference type="InterPro" id="IPR035899">
    <property type="entry name" value="DBL_dom_sf"/>
</dbReference>
<dbReference type="FunFam" id="2.30.30.40:FF:000077">
    <property type="entry name" value="spermatogenesis-associated protein 13 isoform X2"/>
    <property type="match status" value="1"/>
</dbReference>
<feature type="region of interest" description="Disordered" evidence="6">
    <location>
        <begin position="1"/>
        <end position="34"/>
    </location>
</feature>
<protein>
    <submittedName>
        <fullName evidence="10">Spermatosis associated 13</fullName>
    </submittedName>
</protein>
<keyword evidence="3" id="KW-0963">Cytoplasm</keyword>
<dbReference type="SUPFAM" id="SSF50044">
    <property type="entry name" value="SH3-domain"/>
    <property type="match status" value="1"/>
</dbReference>
<evidence type="ECO:0000313" key="10">
    <source>
        <dbReference type="Ensembl" id="ENSAMEP00000034109.1"/>
    </source>
</evidence>
<dbReference type="SMART" id="SM00326">
    <property type="entry name" value="SH3"/>
    <property type="match status" value="1"/>
</dbReference>
<feature type="region of interest" description="Disordered" evidence="6">
    <location>
        <begin position="863"/>
        <end position="898"/>
    </location>
</feature>
<dbReference type="Gene3D" id="2.30.29.30">
    <property type="entry name" value="Pleckstrin-homology domain (PH domain)/Phosphotyrosine-binding domain (PTB)"/>
    <property type="match status" value="1"/>
</dbReference>
<accession>A0A7N5K2X5</accession>
<reference evidence="10" key="3">
    <citation type="submission" date="2025-09" db="UniProtKB">
        <authorList>
            <consortium name="Ensembl"/>
        </authorList>
    </citation>
    <scope>IDENTIFICATION</scope>
</reference>
<evidence type="ECO:0000259" key="9">
    <source>
        <dbReference type="PROSITE" id="PS50010"/>
    </source>
</evidence>
<feature type="compositionally biased region" description="Polar residues" evidence="6">
    <location>
        <begin position="654"/>
        <end position="663"/>
    </location>
</feature>